<keyword evidence="5 7" id="KW-0472">Membrane</keyword>
<evidence type="ECO:0000313" key="10">
    <source>
        <dbReference type="Proteomes" id="UP000612585"/>
    </source>
</evidence>
<evidence type="ECO:0000313" key="9">
    <source>
        <dbReference type="EMBL" id="GIJ55569.1"/>
    </source>
</evidence>
<name>A0A8J4DZ39_9ACTN</name>
<evidence type="ECO:0000256" key="6">
    <source>
        <dbReference type="SAM" id="MobiDB-lite"/>
    </source>
</evidence>
<keyword evidence="2" id="KW-1003">Cell membrane</keyword>
<dbReference type="AlphaFoldDB" id="A0A8J4DZ39"/>
<keyword evidence="10" id="KW-1185">Reference proteome</keyword>
<dbReference type="PANTHER" id="PTHR36115">
    <property type="entry name" value="PROLINE-RICH ANTIGEN HOMOLOG-RELATED"/>
    <property type="match status" value="1"/>
</dbReference>
<dbReference type="InterPro" id="IPR051791">
    <property type="entry name" value="Pra-immunoreactive"/>
</dbReference>
<dbReference type="InterPro" id="IPR010432">
    <property type="entry name" value="RDD"/>
</dbReference>
<feature type="region of interest" description="Disordered" evidence="6">
    <location>
        <begin position="1"/>
        <end position="20"/>
    </location>
</feature>
<evidence type="ECO:0000259" key="8">
    <source>
        <dbReference type="Pfam" id="PF06271"/>
    </source>
</evidence>
<evidence type="ECO:0000256" key="2">
    <source>
        <dbReference type="ARBA" id="ARBA00022475"/>
    </source>
</evidence>
<keyword evidence="4 7" id="KW-1133">Transmembrane helix</keyword>
<evidence type="ECO:0000256" key="4">
    <source>
        <dbReference type="ARBA" id="ARBA00022989"/>
    </source>
</evidence>
<dbReference type="Proteomes" id="UP000612585">
    <property type="component" value="Unassembled WGS sequence"/>
</dbReference>
<feature type="transmembrane region" description="Helical" evidence="7">
    <location>
        <begin position="104"/>
        <end position="124"/>
    </location>
</feature>
<comment type="caution">
    <text evidence="9">The sequence shown here is derived from an EMBL/GenBank/DDBJ whole genome shotgun (WGS) entry which is preliminary data.</text>
</comment>
<feature type="transmembrane region" description="Helical" evidence="7">
    <location>
        <begin position="69"/>
        <end position="92"/>
    </location>
</feature>
<evidence type="ECO:0000256" key="1">
    <source>
        <dbReference type="ARBA" id="ARBA00004651"/>
    </source>
</evidence>
<reference evidence="9" key="1">
    <citation type="submission" date="2021-01" db="EMBL/GenBank/DDBJ databases">
        <title>Whole genome shotgun sequence of Virgisporangium aurantiacum NBRC 16421.</title>
        <authorList>
            <person name="Komaki H."/>
            <person name="Tamura T."/>
        </authorList>
    </citation>
    <scope>NUCLEOTIDE SEQUENCE</scope>
    <source>
        <strain evidence="9">NBRC 16421</strain>
    </source>
</reference>
<gene>
    <name evidence="9" type="ORF">Vau01_030850</name>
</gene>
<evidence type="ECO:0000256" key="5">
    <source>
        <dbReference type="ARBA" id="ARBA00023136"/>
    </source>
</evidence>
<dbReference type="Pfam" id="PF06271">
    <property type="entry name" value="RDD"/>
    <property type="match status" value="1"/>
</dbReference>
<comment type="subcellular location">
    <subcellularLocation>
        <location evidence="1">Cell membrane</location>
        <topology evidence="1">Multi-pass membrane protein</topology>
    </subcellularLocation>
</comment>
<dbReference type="EMBL" id="BOPG01000019">
    <property type="protein sequence ID" value="GIJ55569.1"/>
    <property type="molecule type" value="Genomic_DNA"/>
</dbReference>
<evidence type="ECO:0000256" key="7">
    <source>
        <dbReference type="SAM" id="Phobius"/>
    </source>
</evidence>
<protein>
    <recommendedName>
        <fullName evidence="8">RDD domain-containing protein</fullName>
    </recommendedName>
</protein>
<sequence length="191" mass="20079">MDVPDPAALGRAGRPGRAGCPADCPAGRPAGAGSVARVVTVPVARVATVPTDRAYAGAVSRTVAYVVDVLLVAIVVGGIAVVVELMSTALLAGARDAARVAVRYLVLFMPAFLAFYSMLFWRLAGRTPGMALLDVRVIQVNGRPVSWFASLVRAILLAYLPIGAVWSLVDRRRQGVHDKLARTVVVRVPGP</sequence>
<feature type="transmembrane region" description="Helical" evidence="7">
    <location>
        <begin position="144"/>
        <end position="169"/>
    </location>
</feature>
<accession>A0A8J4DZ39</accession>
<keyword evidence="3 7" id="KW-0812">Transmembrane</keyword>
<feature type="domain" description="RDD" evidence="8">
    <location>
        <begin position="55"/>
        <end position="181"/>
    </location>
</feature>
<dbReference type="GO" id="GO:0005886">
    <property type="term" value="C:plasma membrane"/>
    <property type="evidence" value="ECO:0007669"/>
    <property type="project" value="UniProtKB-SubCell"/>
</dbReference>
<organism evidence="9 10">
    <name type="scientific">Virgisporangium aurantiacum</name>
    <dbReference type="NCBI Taxonomy" id="175570"/>
    <lineage>
        <taxon>Bacteria</taxon>
        <taxon>Bacillati</taxon>
        <taxon>Actinomycetota</taxon>
        <taxon>Actinomycetes</taxon>
        <taxon>Micromonosporales</taxon>
        <taxon>Micromonosporaceae</taxon>
        <taxon>Virgisporangium</taxon>
    </lineage>
</organism>
<evidence type="ECO:0000256" key="3">
    <source>
        <dbReference type="ARBA" id="ARBA00022692"/>
    </source>
</evidence>
<proteinExistence type="predicted"/>